<dbReference type="PIRSF" id="PIRSF019574">
    <property type="entry name" value="Periplasmic_polyamine_BP"/>
    <property type="match status" value="1"/>
</dbReference>
<keyword evidence="5 7" id="KW-0574">Periplasm</keyword>
<evidence type="ECO:0000256" key="5">
    <source>
        <dbReference type="ARBA" id="ARBA00022764"/>
    </source>
</evidence>
<dbReference type="EMBL" id="AJWN02000040">
    <property type="protein sequence ID" value="OEE62162.1"/>
    <property type="molecule type" value="Genomic_DNA"/>
</dbReference>
<dbReference type="InterPro" id="IPR001188">
    <property type="entry name" value="Sperm_putr-bd"/>
</dbReference>
<feature type="chain" id="PRO_5009172585" description="Putrescine-binding periplasmic protein" evidence="9">
    <location>
        <begin position="25"/>
        <end position="347"/>
    </location>
</feature>
<evidence type="ECO:0000313" key="10">
    <source>
        <dbReference type="EMBL" id="OEE62162.1"/>
    </source>
</evidence>
<feature type="binding site" evidence="8">
    <location>
        <position position="326"/>
    </location>
    <ligand>
        <name>spermidine</name>
        <dbReference type="ChEBI" id="CHEBI:57834"/>
    </ligand>
</feature>
<dbReference type="FunFam" id="3.40.190.10:FF:000062">
    <property type="entry name" value="Putrescine-binding periplasmic protein"/>
    <property type="match status" value="1"/>
</dbReference>
<dbReference type="PANTHER" id="PTHR30222">
    <property type="entry name" value="SPERMIDINE/PUTRESCINE-BINDING PERIPLASMIC PROTEIN"/>
    <property type="match status" value="1"/>
</dbReference>
<evidence type="ECO:0000256" key="4">
    <source>
        <dbReference type="ARBA" id="ARBA00022729"/>
    </source>
</evidence>
<dbReference type="Gene3D" id="3.40.190.10">
    <property type="entry name" value="Periplasmic binding protein-like II"/>
    <property type="match status" value="2"/>
</dbReference>
<organism evidence="10 11">
    <name type="scientific">Enterovibrio norvegicus FF-454</name>
    <dbReference type="NCBI Taxonomy" id="1185651"/>
    <lineage>
        <taxon>Bacteria</taxon>
        <taxon>Pseudomonadati</taxon>
        <taxon>Pseudomonadota</taxon>
        <taxon>Gammaproteobacteria</taxon>
        <taxon>Vibrionales</taxon>
        <taxon>Vibrionaceae</taxon>
        <taxon>Enterovibrio</taxon>
    </lineage>
</organism>
<feature type="binding site" evidence="8">
    <location>
        <position position="36"/>
    </location>
    <ligand>
        <name>spermidine</name>
        <dbReference type="ChEBI" id="CHEBI:57834"/>
    </ligand>
</feature>
<dbReference type="SUPFAM" id="SSF53850">
    <property type="entry name" value="Periplasmic binding protein-like II"/>
    <property type="match status" value="1"/>
</dbReference>
<dbReference type="GO" id="GO:0019808">
    <property type="term" value="F:polyamine binding"/>
    <property type="evidence" value="ECO:0007669"/>
    <property type="project" value="InterPro"/>
</dbReference>
<feature type="binding site" evidence="8">
    <location>
        <position position="84"/>
    </location>
    <ligand>
        <name>spermidine</name>
        <dbReference type="ChEBI" id="CHEBI:57834"/>
    </ligand>
</feature>
<dbReference type="AlphaFoldDB" id="A0A1E5CAF5"/>
<dbReference type="RefSeq" id="WP_016962116.1">
    <property type="nucleotide sequence ID" value="NZ_AJWN02000040.1"/>
</dbReference>
<comment type="function">
    <text evidence="6">Required for the activity of the bacterial periplasmic transport system of putrescine and spermidine. Polyamine binding protein.</text>
</comment>
<dbReference type="PANTHER" id="PTHR30222:SF17">
    <property type="entry name" value="SPERMIDINE_PUTRESCINE-BINDING PERIPLASMIC PROTEIN"/>
    <property type="match status" value="1"/>
</dbReference>
<evidence type="ECO:0000256" key="9">
    <source>
        <dbReference type="SAM" id="SignalP"/>
    </source>
</evidence>
<evidence type="ECO:0000256" key="7">
    <source>
        <dbReference type="PIRNR" id="PIRNR019574"/>
    </source>
</evidence>
<dbReference type="GO" id="GO:0042597">
    <property type="term" value="C:periplasmic space"/>
    <property type="evidence" value="ECO:0007669"/>
    <property type="project" value="UniProtKB-SubCell"/>
</dbReference>
<evidence type="ECO:0000313" key="11">
    <source>
        <dbReference type="Proteomes" id="UP000095039"/>
    </source>
</evidence>
<sequence length="347" mass="39161">MKPWSKFVLGSSLAFSLFSNTAISAENALYFYNWSEYIPTEVIEEFTEETGIKVIYSTYESNESMYAKLKTHPDGYDLVVPSTYYVKKMRDEGMLQPIDKSKLSHFDGLDPNNLNKPFDPNNAYSVPYIWGATGIGVNTDYVEKDSVNSWADLWSPNYEGQLLMMDDAREFFHIALTKLGYSANTTNPEEIKQAYEELKKIMPNVLVFNSDFPANPYMAGEVALGMLWNGSAYIARSEGAPVDIVWPEEGAIFWMDNLAIPATAKNADSAHKMINFLLRPEIAARLAIEIGYPTPVKAAYPLLPKVFKDDPSIYPPQEVMDKGEWQSSVGTANVLYEEYFQRLKAGQ</sequence>
<comment type="similarity">
    <text evidence="2 7">Belongs to the bacterial solute-binding protein PotD/PotF family.</text>
</comment>
<proteinExistence type="inferred from homology"/>
<keyword evidence="4 9" id="KW-0732">Signal</keyword>
<protein>
    <recommendedName>
        <fullName evidence="7">Putrescine-binding periplasmic protein</fullName>
    </recommendedName>
</protein>
<reference evidence="10 11" key="1">
    <citation type="journal article" date="2012" name="Science">
        <title>Ecological populations of bacteria act as socially cohesive units of antibiotic production and resistance.</title>
        <authorList>
            <person name="Cordero O.X."/>
            <person name="Wildschutte H."/>
            <person name="Kirkup B."/>
            <person name="Proehl S."/>
            <person name="Ngo L."/>
            <person name="Hussain F."/>
            <person name="Le Roux F."/>
            <person name="Mincer T."/>
            <person name="Polz M.F."/>
        </authorList>
    </citation>
    <scope>NUCLEOTIDE SEQUENCE [LARGE SCALE GENOMIC DNA]</scope>
    <source>
        <strain evidence="10 11">FF-454</strain>
    </source>
</reference>
<comment type="caution">
    <text evidence="10">The sequence shown here is derived from an EMBL/GenBank/DDBJ whole genome shotgun (WGS) entry which is preliminary data.</text>
</comment>
<dbReference type="Proteomes" id="UP000095039">
    <property type="component" value="Unassembled WGS sequence"/>
</dbReference>
<gene>
    <name evidence="10" type="primary">potD</name>
    <name evidence="10" type="ORF">A1OK_01255</name>
</gene>
<evidence type="ECO:0000256" key="8">
    <source>
        <dbReference type="PIRSR" id="PIRSR019574-1"/>
    </source>
</evidence>
<feature type="signal peptide" evidence="9">
    <location>
        <begin position="1"/>
        <end position="24"/>
    </location>
</feature>
<evidence type="ECO:0000256" key="3">
    <source>
        <dbReference type="ARBA" id="ARBA00022448"/>
    </source>
</evidence>
<evidence type="ECO:0000256" key="2">
    <source>
        <dbReference type="ARBA" id="ARBA00007173"/>
    </source>
</evidence>
<dbReference type="Pfam" id="PF13416">
    <property type="entry name" value="SBP_bac_8"/>
    <property type="match status" value="1"/>
</dbReference>
<dbReference type="InterPro" id="IPR006059">
    <property type="entry name" value="SBP"/>
</dbReference>
<accession>A0A1E5CAF5</accession>
<comment type="subcellular location">
    <subcellularLocation>
        <location evidence="1 7">Periplasm</location>
    </subcellularLocation>
</comment>
<name>A0A1E5CAF5_9GAMM</name>
<dbReference type="PRINTS" id="PR00909">
    <property type="entry name" value="SPERMDNBNDNG"/>
</dbReference>
<dbReference type="GO" id="GO:0015846">
    <property type="term" value="P:polyamine transport"/>
    <property type="evidence" value="ECO:0007669"/>
    <property type="project" value="InterPro"/>
</dbReference>
<keyword evidence="11" id="KW-1185">Reference proteome</keyword>
<evidence type="ECO:0000256" key="6">
    <source>
        <dbReference type="ARBA" id="ARBA00056738"/>
    </source>
</evidence>
<feature type="binding site" evidence="8">
    <location>
        <begin position="167"/>
        <end position="170"/>
    </location>
    <ligand>
        <name>spermidine</name>
        <dbReference type="ChEBI" id="CHEBI:57834"/>
    </ligand>
</feature>
<keyword evidence="3 7" id="KW-0813">Transport</keyword>
<evidence type="ECO:0000256" key="1">
    <source>
        <dbReference type="ARBA" id="ARBA00004418"/>
    </source>
</evidence>